<dbReference type="PANTHER" id="PTHR38766:SF1">
    <property type="entry name" value="FLAGELLAR PROTEIN FLIO"/>
    <property type="match status" value="1"/>
</dbReference>
<dbReference type="GO" id="GO:0044781">
    <property type="term" value="P:bacterial-type flagellum organization"/>
    <property type="evidence" value="ECO:0007669"/>
    <property type="project" value="InterPro"/>
</dbReference>
<feature type="transmembrane region" description="Helical" evidence="10">
    <location>
        <begin position="34"/>
        <end position="55"/>
    </location>
</feature>
<dbReference type="InterPro" id="IPR022781">
    <property type="entry name" value="Flagellar_biosynth_FliO"/>
</dbReference>
<reference evidence="11" key="1">
    <citation type="submission" date="2018-05" db="EMBL/GenBank/DDBJ databases">
        <authorList>
            <person name="Lanie J.A."/>
            <person name="Ng W.-L."/>
            <person name="Kazmierczak K.M."/>
            <person name="Andrzejewski T.M."/>
            <person name="Davidsen T.M."/>
            <person name="Wayne K.J."/>
            <person name="Tettelin H."/>
            <person name="Glass J.I."/>
            <person name="Rusch D."/>
            <person name="Podicherti R."/>
            <person name="Tsui H.-C.T."/>
            <person name="Winkler M.E."/>
        </authorList>
    </citation>
    <scope>NUCLEOTIDE SEQUENCE</scope>
</reference>
<organism evidence="11">
    <name type="scientific">marine metagenome</name>
    <dbReference type="NCBI Taxonomy" id="408172"/>
    <lineage>
        <taxon>unclassified sequences</taxon>
        <taxon>metagenomes</taxon>
        <taxon>ecological metagenomes</taxon>
    </lineage>
</organism>
<evidence type="ECO:0000256" key="9">
    <source>
        <dbReference type="SAM" id="MobiDB-lite"/>
    </source>
</evidence>
<sequence length="155" mass="16424">MGLEAEANSGGVEAASTVGGSVLAEGPGIGLESLVQLIGMLLLVLGLFAAFAWAVKRWRLLPQLRGGQNRLQILEVRSLGQRNSLMVVGYGEQRFLIGTSSAGLQLLSQLPEEENSHTQADGGDAEETADEGHATKEPERGFLSEMNRHIGKEGA</sequence>
<dbReference type="GO" id="GO:0005886">
    <property type="term" value="C:plasma membrane"/>
    <property type="evidence" value="ECO:0007669"/>
    <property type="project" value="UniProtKB-SubCell"/>
</dbReference>
<accession>A0A382AME7</accession>
<evidence type="ECO:0000256" key="8">
    <source>
        <dbReference type="ARBA" id="ARBA00037937"/>
    </source>
</evidence>
<evidence type="ECO:0000256" key="5">
    <source>
        <dbReference type="ARBA" id="ARBA00022989"/>
    </source>
</evidence>
<evidence type="ECO:0000313" key="11">
    <source>
        <dbReference type="EMBL" id="SVB02720.1"/>
    </source>
</evidence>
<evidence type="ECO:0000256" key="10">
    <source>
        <dbReference type="SAM" id="Phobius"/>
    </source>
</evidence>
<dbReference type="NCBIfam" id="TIGR03500">
    <property type="entry name" value="FliO_TIGR"/>
    <property type="match status" value="1"/>
</dbReference>
<evidence type="ECO:0000256" key="2">
    <source>
        <dbReference type="ARBA" id="ARBA00004236"/>
    </source>
</evidence>
<evidence type="ECO:0000256" key="4">
    <source>
        <dbReference type="ARBA" id="ARBA00022692"/>
    </source>
</evidence>
<dbReference type="GO" id="GO:0009425">
    <property type="term" value="C:bacterial-type flagellum basal body"/>
    <property type="evidence" value="ECO:0007669"/>
    <property type="project" value="UniProtKB-SubCell"/>
</dbReference>
<evidence type="ECO:0000256" key="7">
    <source>
        <dbReference type="ARBA" id="ARBA00023143"/>
    </source>
</evidence>
<keyword evidence="3" id="KW-1003">Cell membrane</keyword>
<dbReference type="PANTHER" id="PTHR38766">
    <property type="entry name" value="FLAGELLAR PROTEIN FLIO"/>
    <property type="match status" value="1"/>
</dbReference>
<feature type="region of interest" description="Disordered" evidence="9">
    <location>
        <begin position="111"/>
        <end position="155"/>
    </location>
</feature>
<dbReference type="InterPro" id="IPR052205">
    <property type="entry name" value="FliO/MopB"/>
</dbReference>
<proteinExistence type="inferred from homology"/>
<dbReference type="AlphaFoldDB" id="A0A382AME7"/>
<dbReference type="EMBL" id="UINC01026020">
    <property type="protein sequence ID" value="SVB02720.1"/>
    <property type="molecule type" value="Genomic_DNA"/>
</dbReference>
<dbReference type="Pfam" id="PF04347">
    <property type="entry name" value="FliO"/>
    <property type="match status" value="1"/>
</dbReference>
<keyword evidence="6 10" id="KW-0472">Membrane</keyword>
<evidence type="ECO:0008006" key="12">
    <source>
        <dbReference type="Google" id="ProtNLM"/>
    </source>
</evidence>
<evidence type="ECO:0000256" key="1">
    <source>
        <dbReference type="ARBA" id="ARBA00004117"/>
    </source>
</evidence>
<name>A0A382AME7_9ZZZZ</name>
<evidence type="ECO:0000256" key="6">
    <source>
        <dbReference type="ARBA" id="ARBA00023136"/>
    </source>
</evidence>
<keyword evidence="4 10" id="KW-0812">Transmembrane</keyword>
<protein>
    <recommendedName>
        <fullName evidence="12">Flagellar protein</fullName>
    </recommendedName>
</protein>
<evidence type="ECO:0000256" key="3">
    <source>
        <dbReference type="ARBA" id="ARBA00022475"/>
    </source>
</evidence>
<comment type="subcellular location">
    <subcellularLocation>
        <location evidence="1">Bacterial flagellum basal body</location>
    </subcellularLocation>
    <subcellularLocation>
        <location evidence="2">Cell membrane</location>
    </subcellularLocation>
</comment>
<gene>
    <name evidence="11" type="ORF">METZ01_LOCUS155574</name>
</gene>
<keyword evidence="5 10" id="KW-1133">Transmembrane helix</keyword>
<feature type="compositionally biased region" description="Basic and acidic residues" evidence="9">
    <location>
        <begin position="130"/>
        <end position="155"/>
    </location>
</feature>
<comment type="similarity">
    <text evidence="8">Belongs to the FliO/MopB family.</text>
</comment>
<keyword evidence="7" id="KW-0975">Bacterial flagellum</keyword>